<dbReference type="AlphaFoldDB" id="A0A0P7ZFG8"/>
<dbReference type="Proteomes" id="UP000050360">
    <property type="component" value="Unassembled WGS sequence"/>
</dbReference>
<evidence type="ECO:0000313" key="1">
    <source>
        <dbReference type="EMBL" id="KPQ43523.1"/>
    </source>
</evidence>
<accession>A0A0P7ZFG8</accession>
<sequence>MPASRRTIYIYLSGIAVIVHIVSDVGISQGAAENNSNMETIKVHGTFWNDGNEIAKNLSGVVIYTDAAHNKVVRKNIPISGDLPPDKGSVMEFDSEYTREKTMPKTDVNIMIKFDWTENGQPRTTLL</sequence>
<comment type="caution">
    <text evidence="1">The sequence shown here is derived from an EMBL/GenBank/DDBJ whole genome shotgun (WGS) entry which is preliminary data.</text>
</comment>
<protein>
    <submittedName>
        <fullName evidence="1">Uncharacterized protein</fullName>
    </submittedName>
</protein>
<name>A0A0P7ZFG8_9EURY</name>
<evidence type="ECO:0000313" key="2">
    <source>
        <dbReference type="Proteomes" id="UP000050360"/>
    </source>
</evidence>
<organism evidence="1 2">
    <name type="scientific">Candidatus Methanoperedens nitratireducens</name>
    <dbReference type="NCBI Taxonomy" id="1392998"/>
    <lineage>
        <taxon>Archaea</taxon>
        <taxon>Methanobacteriati</taxon>
        <taxon>Methanobacteriota</taxon>
        <taxon>Stenosarchaea group</taxon>
        <taxon>Methanomicrobia</taxon>
        <taxon>Methanosarcinales</taxon>
        <taxon>ANME-2 cluster</taxon>
        <taxon>Candidatus Methanoperedentaceae</taxon>
        <taxon>Candidatus Methanoperedens</taxon>
    </lineage>
</organism>
<reference evidence="1 2" key="1">
    <citation type="submission" date="2015-09" db="EMBL/GenBank/DDBJ databases">
        <title>A metagenomics-based metabolic model of nitrate-dependent anaerobic oxidation of methane by Methanoperedens-like archaea.</title>
        <authorList>
            <person name="Arshad A."/>
            <person name="Speth D.R."/>
            <person name="De Graaf R.M."/>
            <person name="Op Den Camp H.J."/>
            <person name="Jetten M.S."/>
            <person name="Welte C.U."/>
        </authorList>
    </citation>
    <scope>NUCLEOTIDE SEQUENCE [LARGE SCALE GENOMIC DNA]</scope>
</reference>
<gene>
    <name evidence="1" type="ORF">MPEBLZ_01905</name>
</gene>
<proteinExistence type="predicted"/>
<dbReference type="EMBL" id="LKCM01000139">
    <property type="protein sequence ID" value="KPQ43523.1"/>
    <property type="molecule type" value="Genomic_DNA"/>
</dbReference>